<dbReference type="PANTHER" id="PTHR23502:SF34">
    <property type="entry name" value="PROTEIN HOL1"/>
    <property type="match status" value="1"/>
</dbReference>
<dbReference type="Proteomes" id="UP000053617">
    <property type="component" value="Unassembled WGS sequence"/>
</dbReference>
<feature type="transmembrane region" description="Helical" evidence="6">
    <location>
        <begin position="245"/>
        <end position="268"/>
    </location>
</feature>
<feature type="transmembrane region" description="Helical" evidence="6">
    <location>
        <begin position="394"/>
        <end position="412"/>
    </location>
</feature>
<feature type="transmembrane region" description="Helical" evidence="6">
    <location>
        <begin position="126"/>
        <end position="149"/>
    </location>
</feature>
<feature type="transmembrane region" description="Helical" evidence="6">
    <location>
        <begin position="155"/>
        <end position="175"/>
    </location>
</feature>
<comment type="subcellular location">
    <subcellularLocation>
        <location evidence="1">Membrane</location>
        <topology evidence="1">Multi-pass membrane protein</topology>
    </subcellularLocation>
</comment>
<keyword evidence="3 6" id="KW-1133">Transmembrane helix</keyword>
<organism evidence="8 9">
    <name type="scientific">Rhinocladiella mackenziei CBS 650.93</name>
    <dbReference type="NCBI Taxonomy" id="1442369"/>
    <lineage>
        <taxon>Eukaryota</taxon>
        <taxon>Fungi</taxon>
        <taxon>Dikarya</taxon>
        <taxon>Ascomycota</taxon>
        <taxon>Pezizomycotina</taxon>
        <taxon>Eurotiomycetes</taxon>
        <taxon>Chaetothyriomycetidae</taxon>
        <taxon>Chaetothyriales</taxon>
        <taxon>Herpotrichiellaceae</taxon>
        <taxon>Rhinocladiella</taxon>
    </lineage>
</organism>
<sequence length="472" mass="51585">MAQFLAAGPSVDMVNLVASLFGTPPTDPGYPDNLTKASYMFTGLSFVQGMSNLFYMPLIIKYGRRPVYILSFLVYGGCALWAGLATSYASELSARLMLGLAGGSAECLAPLTIADTFFLHERGLVMALYSASLSSGIAGGIIISGLITMKKSWRVIYYVATAFIWALVIAIFLTMPETSYRRFQKNDQLSVKPSGVSGSKEASSHVEISDSTVPPKKTYFQRLAIFSGTYTSESLWKLFWRPVPLLFLPPVFWATLAMSVVVGAFVAISSNFASSFALNYGWVSWQSGLSFVAVLLGSLVGIMGGGWLSDACADWLTKRNKGVREPEMRLPTLTLSMILGPLGLVLYGVGIQNRSHWIVPVLGLGIFAFALTQSTNILVVYVIDAYRPVAGEAVVAQLSFKAAFGFLLSFYVNPWVEKSGMLNTFGALAGINAAFFVMWIPTYYLGKKIRHASLKWRIMRGVNWNDDREVGE</sequence>
<dbReference type="VEuPathDB" id="FungiDB:Z518_03324"/>
<evidence type="ECO:0000313" key="8">
    <source>
        <dbReference type="EMBL" id="KIX08667.1"/>
    </source>
</evidence>
<dbReference type="RefSeq" id="XP_013275803.1">
    <property type="nucleotide sequence ID" value="XM_013420349.1"/>
</dbReference>
<dbReference type="Pfam" id="PF07690">
    <property type="entry name" value="MFS_1"/>
    <property type="match status" value="1"/>
</dbReference>
<evidence type="ECO:0000256" key="1">
    <source>
        <dbReference type="ARBA" id="ARBA00004141"/>
    </source>
</evidence>
<dbReference type="PANTHER" id="PTHR23502">
    <property type="entry name" value="MAJOR FACILITATOR SUPERFAMILY"/>
    <property type="match status" value="1"/>
</dbReference>
<feature type="region of interest" description="Disordered" evidence="5">
    <location>
        <begin position="190"/>
        <end position="211"/>
    </location>
</feature>
<evidence type="ECO:0000313" key="9">
    <source>
        <dbReference type="Proteomes" id="UP000053617"/>
    </source>
</evidence>
<dbReference type="GO" id="GO:0005886">
    <property type="term" value="C:plasma membrane"/>
    <property type="evidence" value="ECO:0007669"/>
    <property type="project" value="TreeGrafter"/>
</dbReference>
<feature type="domain" description="Major facilitator superfamily (MFS) profile" evidence="7">
    <location>
        <begin position="1"/>
        <end position="450"/>
    </location>
</feature>
<feature type="transmembrane region" description="Helical" evidence="6">
    <location>
        <begin position="424"/>
        <end position="445"/>
    </location>
</feature>
<accession>A0A0D2G2B4</accession>
<dbReference type="SUPFAM" id="SSF103473">
    <property type="entry name" value="MFS general substrate transporter"/>
    <property type="match status" value="1"/>
</dbReference>
<dbReference type="InterPro" id="IPR011701">
    <property type="entry name" value="MFS"/>
</dbReference>
<evidence type="ECO:0000256" key="3">
    <source>
        <dbReference type="ARBA" id="ARBA00022989"/>
    </source>
</evidence>
<evidence type="ECO:0000256" key="6">
    <source>
        <dbReference type="SAM" id="Phobius"/>
    </source>
</evidence>
<feature type="transmembrane region" description="Helical" evidence="6">
    <location>
        <begin position="357"/>
        <end position="382"/>
    </location>
</feature>
<protein>
    <recommendedName>
        <fullName evidence="7">Major facilitator superfamily (MFS) profile domain-containing protein</fullName>
    </recommendedName>
</protein>
<proteinExistence type="predicted"/>
<feature type="transmembrane region" description="Helical" evidence="6">
    <location>
        <begin position="330"/>
        <end position="351"/>
    </location>
</feature>
<keyword evidence="9" id="KW-1185">Reference proteome</keyword>
<evidence type="ECO:0000256" key="5">
    <source>
        <dbReference type="SAM" id="MobiDB-lite"/>
    </source>
</evidence>
<evidence type="ECO:0000259" key="7">
    <source>
        <dbReference type="PROSITE" id="PS50850"/>
    </source>
</evidence>
<dbReference type="InterPro" id="IPR036259">
    <property type="entry name" value="MFS_trans_sf"/>
</dbReference>
<dbReference type="InterPro" id="IPR020846">
    <property type="entry name" value="MFS_dom"/>
</dbReference>
<dbReference type="EMBL" id="KN847476">
    <property type="protein sequence ID" value="KIX08667.1"/>
    <property type="molecule type" value="Genomic_DNA"/>
</dbReference>
<dbReference type="GeneID" id="25291395"/>
<keyword evidence="4 6" id="KW-0472">Membrane</keyword>
<dbReference type="OrthoDB" id="5215911at2759"/>
<feature type="transmembrane region" description="Helical" evidence="6">
    <location>
        <begin position="288"/>
        <end position="309"/>
    </location>
</feature>
<feature type="transmembrane region" description="Helical" evidence="6">
    <location>
        <begin position="37"/>
        <end position="55"/>
    </location>
</feature>
<reference evidence="8 9" key="1">
    <citation type="submission" date="2015-01" db="EMBL/GenBank/DDBJ databases">
        <title>The Genome Sequence of Rhinocladiella mackenzie CBS 650.93.</title>
        <authorList>
            <consortium name="The Broad Institute Genomics Platform"/>
            <person name="Cuomo C."/>
            <person name="de Hoog S."/>
            <person name="Gorbushina A."/>
            <person name="Stielow B."/>
            <person name="Teixiera M."/>
            <person name="Abouelleil A."/>
            <person name="Chapman S.B."/>
            <person name="Priest M."/>
            <person name="Young S.K."/>
            <person name="Wortman J."/>
            <person name="Nusbaum C."/>
            <person name="Birren B."/>
        </authorList>
    </citation>
    <scope>NUCLEOTIDE SEQUENCE [LARGE SCALE GENOMIC DNA]</scope>
    <source>
        <strain evidence="8 9">CBS 650.93</strain>
    </source>
</reference>
<dbReference type="Gene3D" id="1.20.1250.20">
    <property type="entry name" value="MFS general substrate transporter like domains"/>
    <property type="match status" value="1"/>
</dbReference>
<dbReference type="PROSITE" id="PS50850">
    <property type="entry name" value="MFS"/>
    <property type="match status" value="1"/>
</dbReference>
<evidence type="ECO:0000256" key="2">
    <source>
        <dbReference type="ARBA" id="ARBA00022692"/>
    </source>
</evidence>
<gene>
    <name evidence="8" type="ORF">Z518_03324</name>
</gene>
<dbReference type="AlphaFoldDB" id="A0A0D2G2B4"/>
<keyword evidence="2 6" id="KW-0812">Transmembrane</keyword>
<dbReference type="HOGENOM" id="CLU_008455_13_6_1"/>
<feature type="transmembrane region" description="Helical" evidence="6">
    <location>
        <begin position="67"/>
        <end position="90"/>
    </location>
</feature>
<feature type="compositionally biased region" description="Polar residues" evidence="5">
    <location>
        <begin position="190"/>
        <end position="201"/>
    </location>
</feature>
<name>A0A0D2G2B4_9EURO</name>
<evidence type="ECO:0000256" key="4">
    <source>
        <dbReference type="ARBA" id="ARBA00023136"/>
    </source>
</evidence>
<dbReference type="GO" id="GO:0022857">
    <property type="term" value="F:transmembrane transporter activity"/>
    <property type="evidence" value="ECO:0007669"/>
    <property type="project" value="InterPro"/>
</dbReference>